<protein>
    <submittedName>
        <fullName evidence="3">Rhoptry protein rop12</fullName>
    </submittedName>
</protein>
<dbReference type="Proteomes" id="UP000221165">
    <property type="component" value="Unassembled WGS sequence"/>
</dbReference>
<dbReference type="VEuPathDB" id="ToxoDB:CSUI_002983"/>
<dbReference type="RefSeq" id="XP_067924846.1">
    <property type="nucleotide sequence ID" value="XM_068063181.1"/>
</dbReference>
<gene>
    <name evidence="3" type="ORF">CSUI_002983</name>
</gene>
<evidence type="ECO:0000256" key="1">
    <source>
        <dbReference type="SAM" id="MobiDB-lite"/>
    </source>
</evidence>
<evidence type="ECO:0000313" key="3">
    <source>
        <dbReference type="EMBL" id="PHJ23169.1"/>
    </source>
</evidence>
<dbReference type="AlphaFoldDB" id="A0A2C6L4E3"/>
<feature type="region of interest" description="Disordered" evidence="1">
    <location>
        <begin position="220"/>
        <end position="256"/>
    </location>
</feature>
<evidence type="ECO:0000256" key="2">
    <source>
        <dbReference type="SAM" id="SignalP"/>
    </source>
</evidence>
<feature type="signal peptide" evidence="2">
    <location>
        <begin position="1"/>
        <end position="26"/>
    </location>
</feature>
<reference evidence="3 4" key="1">
    <citation type="journal article" date="2017" name="Int. J. Parasitol.">
        <title>The genome of the protozoan parasite Cystoisospora suis and a reverse vaccinology approach to identify vaccine candidates.</title>
        <authorList>
            <person name="Palmieri N."/>
            <person name="Shrestha A."/>
            <person name="Ruttkowski B."/>
            <person name="Beck T."/>
            <person name="Vogl C."/>
            <person name="Tomley F."/>
            <person name="Blake D.P."/>
            <person name="Joachim A."/>
        </authorList>
    </citation>
    <scope>NUCLEOTIDE SEQUENCE [LARGE SCALE GENOMIC DNA]</scope>
    <source>
        <strain evidence="3 4">Wien I</strain>
    </source>
</reference>
<dbReference type="GeneID" id="94426392"/>
<sequence>MAKFFSVALAVTCLFCIFSWSQHGFALRIMQSAPSAYSSDEGPLDERTAKQDAELAADAINQAAASEASEAGNLPSLVTAAVNADEVQNGEQQTTSVDITGLPGRAVPLGVELDSDSLQEEEMEKDRQGEEPIPELGVGPAQSSEPISAAPPQMISTSPADAVTSAVLAQALQAGASPAESEQVAQAANASLRQIGARARAPSLTFGPVNAAAYRGGLSPGRRVPRASLPTAGKCTQNRWSQDHQRGGAPLFPSRSTGYSSSPLRIAIYPKKALLLKTHHLYRAGCLASGTTVINIPEILGKSFEWVRRLWASPREMPFS</sequence>
<evidence type="ECO:0000313" key="4">
    <source>
        <dbReference type="Proteomes" id="UP000221165"/>
    </source>
</evidence>
<name>A0A2C6L4E3_9APIC</name>
<organism evidence="3 4">
    <name type="scientific">Cystoisospora suis</name>
    <dbReference type="NCBI Taxonomy" id="483139"/>
    <lineage>
        <taxon>Eukaryota</taxon>
        <taxon>Sar</taxon>
        <taxon>Alveolata</taxon>
        <taxon>Apicomplexa</taxon>
        <taxon>Conoidasida</taxon>
        <taxon>Coccidia</taxon>
        <taxon>Eucoccidiorida</taxon>
        <taxon>Eimeriorina</taxon>
        <taxon>Sarcocystidae</taxon>
        <taxon>Cystoisospora</taxon>
    </lineage>
</organism>
<comment type="caution">
    <text evidence="3">The sequence shown here is derived from an EMBL/GenBank/DDBJ whole genome shotgun (WGS) entry which is preliminary data.</text>
</comment>
<feature type="region of interest" description="Disordered" evidence="1">
    <location>
        <begin position="118"/>
        <end position="153"/>
    </location>
</feature>
<keyword evidence="4" id="KW-1185">Reference proteome</keyword>
<keyword evidence="2" id="KW-0732">Signal</keyword>
<feature type="chain" id="PRO_5012203260" evidence="2">
    <location>
        <begin position="27"/>
        <end position="320"/>
    </location>
</feature>
<dbReference type="EMBL" id="MIGC01001255">
    <property type="protein sequence ID" value="PHJ23169.1"/>
    <property type="molecule type" value="Genomic_DNA"/>
</dbReference>
<accession>A0A2C6L4E3</accession>
<proteinExistence type="predicted"/>